<feature type="region of interest" description="Disordered" evidence="1">
    <location>
        <begin position="94"/>
        <end position="123"/>
    </location>
</feature>
<feature type="compositionally biased region" description="Polar residues" evidence="1">
    <location>
        <begin position="37"/>
        <end position="47"/>
    </location>
</feature>
<reference evidence="3" key="1">
    <citation type="submission" date="2020-12" db="UniProtKB">
        <authorList>
            <consortium name="WormBaseParasite"/>
        </authorList>
    </citation>
    <scope>IDENTIFICATION</scope>
    <source>
        <strain evidence="3">MHco3</strain>
    </source>
</reference>
<feature type="compositionally biased region" description="Basic and acidic residues" evidence="1">
    <location>
        <begin position="1"/>
        <end position="10"/>
    </location>
</feature>
<proteinExistence type="predicted"/>
<feature type="compositionally biased region" description="Basic and acidic residues" evidence="1">
    <location>
        <begin position="97"/>
        <end position="112"/>
    </location>
</feature>
<dbReference type="AlphaFoldDB" id="A0A7I5E9G5"/>
<evidence type="ECO:0000256" key="1">
    <source>
        <dbReference type="SAM" id="MobiDB-lite"/>
    </source>
</evidence>
<sequence>MSETEMEKKGKIGQRRPRGCTSTYQNDTFRSSKRLRNQGNIDYSGSETLEDSKPDSTRKLKFGKEYYVQPYFPLLPGHRVEKVWYRTEGALASCSSTKDDPLDHFGSREGRMESSLVPAQGSV</sequence>
<feature type="compositionally biased region" description="Polar residues" evidence="1">
    <location>
        <begin position="20"/>
        <end position="29"/>
    </location>
</feature>
<dbReference type="Proteomes" id="UP000025227">
    <property type="component" value="Unplaced"/>
</dbReference>
<evidence type="ECO:0000313" key="2">
    <source>
        <dbReference type="Proteomes" id="UP000025227"/>
    </source>
</evidence>
<protein>
    <submittedName>
        <fullName evidence="3">Ovule protein</fullName>
    </submittedName>
</protein>
<organism evidence="2 3">
    <name type="scientific">Haemonchus contortus</name>
    <name type="common">Barber pole worm</name>
    <dbReference type="NCBI Taxonomy" id="6289"/>
    <lineage>
        <taxon>Eukaryota</taxon>
        <taxon>Metazoa</taxon>
        <taxon>Ecdysozoa</taxon>
        <taxon>Nematoda</taxon>
        <taxon>Chromadorea</taxon>
        <taxon>Rhabditida</taxon>
        <taxon>Rhabditina</taxon>
        <taxon>Rhabditomorpha</taxon>
        <taxon>Strongyloidea</taxon>
        <taxon>Trichostrongylidae</taxon>
        <taxon>Haemonchus</taxon>
    </lineage>
</organism>
<dbReference type="WBParaSite" id="HCON_00086700-00001">
    <property type="protein sequence ID" value="HCON_00086700-00001"/>
    <property type="gene ID" value="HCON_00086700"/>
</dbReference>
<keyword evidence="2" id="KW-1185">Reference proteome</keyword>
<name>A0A7I5E9G5_HAECO</name>
<evidence type="ECO:0000313" key="3">
    <source>
        <dbReference type="WBParaSite" id="HCON_00086700-00001"/>
    </source>
</evidence>
<accession>A0A7I5E9G5</accession>
<feature type="region of interest" description="Disordered" evidence="1">
    <location>
        <begin position="1"/>
        <end position="56"/>
    </location>
</feature>